<evidence type="ECO:0000256" key="1">
    <source>
        <dbReference type="SAM" id="Phobius"/>
    </source>
</evidence>
<feature type="domain" description="Acyltransferase 3" evidence="2">
    <location>
        <begin position="23"/>
        <end position="331"/>
    </location>
</feature>
<name>A0A7W9DIS3_9SPHI</name>
<dbReference type="Pfam" id="PF01757">
    <property type="entry name" value="Acyl_transf_3"/>
    <property type="match status" value="1"/>
</dbReference>
<comment type="caution">
    <text evidence="3">The sequence shown here is derived from an EMBL/GenBank/DDBJ whole genome shotgun (WGS) entry which is preliminary data.</text>
</comment>
<feature type="transmembrane region" description="Helical" evidence="1">
    <location>
        <begin position="196"/>
        <end position="214"/>
    </location>
</feature>
<keyword evidence="1" id="KW-0472">Membrane</keyword>
<feature type="transmembrane region" description="Helical" evidence="1">
    <location>
        <begin position="166"/>
        <end position="184"/>
    </location>
</feature>
<evidence type="ECO:0000313" key="3">
    <source>
        <dbReference type="EMBL" id="MBB5620438.1"/>
    </source>
</evidence>
<reference evidence="3 4" key="1">
    <citation type="submission" date="2020-08" db="EMBL/GenBank/DDBJ databases">
        <title>Genomic Encyclopedia of Type Strains, Phase IV (KMG-V): Genome sequencing to study the core and pangenomes of soil and plant-associated prokaryotes.</title>
        <authorList>
            <person name="Whitman W."/>
        </authorList>
    </citation>
    <scope>NUCLEOTIDE SEQUENCE [LARGE SCALE GENOMIC DNA]</scope>
    <source>
        <strain evidence="3 4">MP7CTX6</strain>
    </source>
</reference>
<evidence type="ECO:0000313" key="4">
    <source>
        <dbReference type="Proteomes" id="UP000537718"/>
    </source>
</evidence>
<keyword evidence="1" id="KW-0812">Transmembrane</keyword>
<feature type="transmembrane region" description="Helical" evidence="1">
    <location>
        <begin position="62"/>
        <end position="88"/>
    </location>
</feature>
<feature type="transmembrane region" description="Helical" evidence="1">
    <location>
        <begin position="136"/>
        <end position="154"/>
    </location>
</feature>
<feature type="transmembrane region" description="Helical" evidence="1">
    <location>
        <begin position="95"/>
        <end position="116"/>
    </location>
</feature>
<evidence type="ECO:0000259" key="2">
    <source>
        <dbReference type="Pfam" id="PF01757"/>
    </source>
</evidence>
<gene>
    <name evidence="3" type="ORF">HDE69_001487</name>
</gene>
<sequence length="368" mass="42275">MSSPLNNGGPAMNTKVKQPRELNVELLRIVLMIMIVCHHFLMRGRGLHLLYTSESTHIDHDALQGLFIDSFLIMTVNCFIFISGYYGIKFRVKTILSLFIQAVTYSIGIDIVFGLINGESLSFDTILNGLLSVPNGQWWFITTYFFLYLLSPFLNLAVKHLSKFQFLYILGVLTLTNFIVGYILNPDSLGVLNGYSLFSFICIYFYGQAFSLYIDFKKGKLFYFSAYVICSLLIFGMFFTSMKYLSIGMAWRAFFYNNPLVLISAISFFFLFKNLKISYTWISFFSSSVLAIYLIHEHPRSADFLTDNLNRIATTYAFGSVYVTLFLIAVLLFLGGTLIEKVRTTVTEPLLNFLIVKFRLDRLDERMK</sequence>
<feature type="transmembrane region" description="Helical" evidence="1">
    <location>
        <begin position="316"/>
        <end position="334"/>
    </location>
</feature>
<keyword evidence="1" id="KW-1133">Transmembrane helix</keyword>
<feature type="transmembrane region" description="Helical" evidence="1">
    <location>
        <begin position="22"/>
        <end position="42"/>
    </location>
</feature>
<dbReference type="EMBL" id="JACHCF010000003">
    <property type="protein sequence ID" value="MBB5620438.1"/>
    <property type="molecule type" value="Genomic_DNA"/>
</dbReference>
<feature type="transmembrane region" description="Helical" evidence="1">
    <location>
        <begin position="279"/>
        <end position="296"/>
    </location>
</feature>
<dbReference type="GO" id="GO:0016747">
    <property type="term" value="F:acyltransferase activity, transferring groups other than amino-acyl groups"/>
    <property type="evidence" value="ECO:0007669"/>
    <property type="project" value="InterPro"/>
</dbReference>
<feature type="transmembrane region" description="Helical" evidence="1">
    <location>
        <begin position="221"/>
        <end position="242"/>
    </location>
</feature>
<dbReference type="AlphaFoldDB" id="A0A7W9DIS3"/>
<protein>
    <recommendedName>
        <fullName evidence="2">Acyltransferase 3 domain-containing protein</fullName>
    </recommendedName>
</protein>
<proteinExistence type="predicted"/>
<dbReference type="RefSeq" id="WP_183866467.1">
    <property type="nucleotide sequence ID" value="NZ_JACHCF010000003.1"/>
</dbReference>
<feature type="transmembrane region" description="Helical" evidence="1">
    <location>
        <begin position="254"/>
        <end position="272"/>
    </location>
</feature>
<organism evidence="3 4">
    <name type="scientific">Pedobacter cryoconitis</name>
    <dbReference type="NCBI Taxonomy" id="188932"/>
    <lineage>
        <taxon>Bacteria</taxon>
        <taxon>Pseudomonadati</taxon>
        <taxon>Bacteroidota</taxon>
        <taxon>Sphingobacteriia</taxon>
        <taxon>Sphingobacteriales</taxon>
        <taxon>Sphingobacteriaceae</taxon>
        <taxon>Pedobacter</taxon>
    </lineage>
</organism>
<dbReference type="InterPro" id="IPR002656">
    <property type="entry name" value="Acyl_transf_3_dom"/>
</dbReference>
<dbReference type="Proteomes" id="UP000537718">
    <property type="component" value="Unassembled WGS sequence"/>
</dbReference>
<accession>A0A7W9DIS3</accession>